<reference evidence="2 3" key="1">
    <citation type="submission" date="2024-06" db="EMBL/GenBank/DDBJ databases">
        <title>Genomic Encyclopedia of Type Strains, Phase IV (KMG-IV): sequencing the most valuable type-strain genomes for metagenomic binning, comparative biology and taxonomic classification.</title>
        <authorList>
            <person name="Goeker M."/>
        </authorList>
    </citation>
    <scope>NUCLEOTIDE SEQUENCE [LARGE SCALE GENOMIC DNA]</scope>
    <source>
        <strain evidence="2 3">DSM 21331</strain>
    </source>
</reference>
<comment type="caution">
    <text evidence="2">The sequence shown here is derived from an EMBL/GenBank/DDBJ whole genome shotgun (WGS) entry which is preliminary data.</text>
</comment>
<keyword evidence="3" id="KW-1185">Reference proteome</keyword>
<dbReference type="InterPro" id="IPR058744">
    <property type="entry name" value="BstA-like_C"/>
</dbReference>
<evidence type="ECO:0000259" key="1">
    <source>
        <dbReference type="Pfam" id="PF26567"/>
    </source>
</evidence>
<dbReference type="Proteomes" id="UP001549145">
    <property type="component" value="Unassembled WGS sequence"/>
</dbReference>
<dbReference type="EMBL" id="JBEPMM010000004">
    <property type="protein sequence ID" value="MET3692320.1"/>
    <property type="molecule type" value="Genomic_DNA"/>
</dbReference>
<dbReference type="RefSeq" id="WP_238276765.1">
    <property type="nucleotide sequence ID" value="NZ_BPQL01000018.1"/>
</dbReference>
<gene>
    <name evidence="2" type="ORF">ABID43_001856</name>
</gene>
<proteinExistence type="predicted"/>
<organism evidence="2 3">
    <name type="scientific">Methylobacterium goesingense</name>
    <dbReference type="NCBI Taxonomy" id="243690"/>
    <lineage>
        <taxon>Bacteria</taxon>
        <taxon>Pseudomonadati</taxon>
        <taxon>Pseudomonadota</taxon>
        <taxon>Alphaproteobacteria</taxon>
        <taxon>Hyphomicrobiales</taxon>
        <taxon>Methylobacteriaceae</taxon>
        <taxon>Methylobacterium</taxon>
    </lineage>
</organism>
<protein>
    <recommendedName>
        <fullName evidence="1">BstA-like C-terminal domain-containing protein</fullName>
    </recommendedName>
</protein>
<dbReference type="Pfam" id="PF26567">
    <property type="entry name" value="BstA_C"/>
    <property type="match status" value="1"/>
</dbReference>
<name>A0ABV2L3B3_9HYPH</name>
<evidence type="ECO:0000313" key="2">
    <source>
        <dbReference type="EMBL" id="MET3692320.1"/>
    </source>
</evidence>
<evidence type="ECO:0000313" key="3">
    <source>
        <dbReference type="Proteomes" id="UP001549145"/>
    </source>
</evidence>
<feature type="domain" description="BstA-like C-terminal" evidence="1">
    <location>
        <begin position="129"/>
        <end position="252"/>
    </location>
</feature>
<sequence length="285" mass="32205">MGILSDGSPYLTLRGLARMCGVDESSIRGITGHWNDDPAPPRVSRIKKALSEQGFAKRLPYISIIKDGATHYACTDLVCMAFLEYYAFEARPAVKQAVDNYRVLARKTFRDFIYARIGYNPKAAEALAWERFHDRIDLVYDSVPDGYFSIFKETADVQLALIREGACPGCKFIPDSSIGNLWGKEWRHNNLETQFGPRVEYDHYYPESYPQHKSSLQGAQAYPDTARAYFKQWLREVYIRHGLPNYLRTKVADKTLSAPVATATLTAIQKSVGLAPPARRLPGSR</sequence>
<accession>A0ABV2L3B3</accession>